<keyword evidence="11" id="KW-1185">Reference proteome</keyword>
<dbReference type="GO" id="GO:0016491">
    <property type="term" value="F:oxidoreductase activity"/>
    <property type="evidence" value="ECO:0007669"/>
    <property type="project" value="UniProtKB-KW"/>
</dbReference>
<keyword evidence="6" id="KW-0560">Oxidoreductase</keyword>
<feature type="region of interest" description="Disordered" evidence="7">
    <location>
        <begin position="200"/>
        <end position="229"/>
    </location>
</feature>
<dbReference type="SUPFAM" id="SSF51905">
    <property type="entry name" value="FAD/NAD(P)-binding domain"/>
    <property type="match status" value="1"/>
</dbReference>
<dbReference type="InterPro" id="IPR023753">
    <property type="entry name" value="FAD/NAD-binding_dom"/>
</dbReference>
<accession>A0AAV4EAK1</accession>
<feature type="region of interest" description="Disordered" evidence="7">
    <location>
        <begin position="271"/>
        <end position="292"/>
    </location>
</feature>
<dbReference type="InterPro" id="IPR050260">
    <property type="entry name" value="FAD-bd_OxRdtase"/>
</dbReference>
<evidence type="ECO:0000256" key="1">
    <source>
        <dbReference type="ARBA" id="ARBA00001974"/>
    </source>
</evidence>
<evidence type="ECO:0000259" key="9">
    <source>
        <dbReference type="Pfam" id="PF18267"/>
    </source>
</evidence>
<organism evidence="10 11">
    <name type="scientific">Elysia marginata</name>
    <dbReference type="NCBI Taxonomy" id="1093978"/>
    <lineage>
        <taxon>Eukaryota</taxon>
        <taxon>Metazoa</taxon>
        <taxon>Spiralia</taxon>
        <taxon>Lophotrochozoa</taxon>
        <taxon>Mollusca</taxon>
        <taxon>Gastropoda</taxon>
        <taxon>Heterobranchia</taxon>
        <taxon>Euthyneura</taxon>
        <taxon>Panpulmonata</taxon>
        <taxon>Sacoglossa</taxon>
        <taxon>Placobranchoidea</taxon>
        <taxon>Plakobranchidae</taxon>
        <taxon>Elysia</taxon>
    </lineage>
</organism>
<dbReference type="EMBL" id="BMAT01007116">
    <property type="protein sequence ID" value="GFR57845.1"/>
    <property type="molecule type" value="Genomic_DNA"/>
</dbReference>
<dbReference type="PANTHER" id="PTHR43429">
    <property type="entry name" value="PYRIDINE NUCLEOTIDE-DISULFIDE OXIDOREDUCTASE DOMAIN-CONTAINING"/>
    <property type="match status" value="1"/>
</dbReference>
<dbReference type="InterPro" id="IPR036188">
    <property type="entry name" value="FAD/NAD-bd_sf"/>
</dbReference>
<reference evidence="10 11" key="1">
    <citation type="journal article" date="2021" name="Elife">
        <title>Chloroplast acquisition without the gene transfer in kleptoplastic sea slugs, Plakobranchus ocellatus.</title>
        <authorList>
            <person name="Maeda T."/>
            <person name="Takahashi S."/>
            <person name="Yoshida T."/>
            <person name="Shimamura S."/>
            <person name="Takaki Y."/>
            <person name="Nagai Y."/>
            <person name="Toyoda A."/>
            <person name="Suzuki Y."/>
            <person name="Arimoto A."/>
            <person name="Ishii H."/>
            <person name="Satoh N."/>
            <person name="Nishiyama T."/>
            <person name="Hasebe M."/>
            <person name="Maruyama T."/>
            <person name="Minagawa J."/>
            <person name="Obokata J."/>
            <person name="Shigenobu S."/>
        </authorList>
    </citation>
    <scope>NUCLEOTIDE SEQUENCE [LARGE SCALE GENOMIC DNA]</scope>
</reference>
<dbReference type="Pfam" id="PF07992">
    <property type="entry name" value="Pyr_redox_2"/>
    <property type="match status" value="1"/>
</dbReference>
<comment type="caution">
    <text evidence="10">The sequence shown here is derived from an EMBL/GenBank/DDBJ whole genome shotgun (WGS) entry which is preliminary data.</text>
</comment>
<dbReference type="Gene3D" id="3.30.390.30">
    <property type="match status" value="1"/>
</dbReference>
<evidence type="ECO:0000313" key="10">
    <source>
        <dbReference type="EMBL" id="GFR57845.1"/>
    </source>
</evidence>
<proteinExistence type="inferred from homology"/>
<feature type="compositionally biased region" description="Polar residues" evidence="7">
    <location>
        <begin position="280"/>
        <end position="292"/>
    </location>
</feature>
<dbReference type="InterPro" id="IPR016156">
    <property type="entry name" value="FAD/NAD-linked_Rdtase_dimer_sf"/>
</dbReference>
<evidence type="ECO:0000256" key="5">
    <source>
        <dbReference type="ARBA" id="ARBA00022827"/>
    </source>
</evidence>
<dbReference type="AlphaFoldDB" id="A0AAV4EAK1"/>
<name>A0AAV4EAK1_9GAST</name>
<evidence type="ECO:0000313" key="11">
    <source>
        <dbReference type="Proteomes" id="UP000762676"/>
    </source>
</evidence>
<sequence>MDPTDQIKYVVVGGGIAGVTCVETLSLFGENASVTLLSASPLIKTVVNYTKLTQVAETFDVQEEPLAAVENKNTNVHVIQALVTSLSTKDKKIYTSDGRSLSYDKLCICTGGRPKMIAEGNPLVVGIRDTESVKDFQKKVKTARRIIIVGNGGIATELVYELEGCEVIWAIKDKSIAQTFVDAGAGEFFLEYLNKDKEKTPAGPSKRLKYTTAETGQPGEPLPSGQGGALGPDWTRDLEICGHLSQISHRVHVEREVEVATIMSADEFKQSETKEISPWPDTSDQSNTSSENHPSLWPLYITLTNGKTYGCDLVMRLWSQARQMGCYAAKCMIADVKKEDISMDFCFELFAHVTTFFKFKVVLLGNFNAQGLGDDYEVLLRVTKGEEYVKVLLQNGRLVGAVLVGETDLEETFENLILNRLDLTPFKENLLEPGVDIEDFFD</sequence>
<evidence type="ECO:0000256" key="6">
    <source>
        <dbReference type="ARBA" id="ARBA00023002"/>
    </source>
</evidence>
<keyword evidence="5" id="KW-0274">FAD</keyword>
<protein>
    <recommendedName>
        <fullName evidence="3">Pyridine nucleotide-disulfide oxidoreductase domain-containing protein 1</fullName>
    </recommendedName>
</protein>
<evidence type="ECO:0000259" key="8">
    <source>
        <dbReference type="Pfam" id="PF07992"/>
    </source>
</evidence>
<dbReference type="PRINTS" id="PR00368">
    <property type="entry name" value="FADPNR"/>
</dbReference>
<comment type="cofactor">
    <cofactor evidence="1">
        <name>FAD</name>
        <dbReference type="ChEBI" id="CHEBI:57692"/>
    </cofactor>
</comment>
<evidence type="ECO:0000256" key="7">
    <source>
        <dbReference type="SAM" id="MobiDB-lite"/>
    </source>
</evidence>
<dbReference type="InterPro" id="IPR041575">
    <property type="entry name" value="Rubredoxin_C"/>
</dbReference>
<dbReference type="PANTHER" id="PTHR43429:SF2">
    <property type="entry name" value="PYRIDINE NUCLEOTIDE-DISULFIDE OXIDOREDUCTASE DOMAIN-CONTAINING PROTEIN 1"/>
    <property type="match status" value="1"/>
</dbReference>
<evidence type="ECO:0000256" key="4">
    <source>
        <dbReference type="ARBA" id="ARBA00022630"/>
    </source>
</evidence>
<dbReference type="Pfam" id="PF18267">
    <property type="entry name" value="Rubredoxin_C"/>
    <property type="match status" value="1"/>
</dbReference>
<evidence type="ECO:0000256" key="2">
    <source>
        <dbReference type="ARBA" id="ARBA00008147"/>
    </source>
</evidence>
<dbReference type="Proteomes" id="UP000762676">
    <property type="component" value="Unassembled WGS sequence"/>
</dbReference>
<feature type="domain" description="FAD/NAD(P)-binding" evidence="8">
    <location>
        <begin position="8"/>
        <end position="194"/>
    </location>
</feature>
<comment type="similarity">
    <text evidence="2">Belongs to the class-I pyridine nucleotide-disulfide oxidoreductase family. PYROXD1 subfamily.</text>
</comment>
<gene>
    <name evidence="10" type="ORF">ElyMa_003465200</name>
</gene>
<dbReference type="Gene3D" id="3.50.50.60">
    <property type="entry name" value="FAD/NAD(P)-binding domain"/>
    <property type="match status" value="2"/>
</dbReference>
<evidence type="ECO:0000256" key="3">
    <source>
        <dbReference type="ARBA" id="ARBA00018240"/>
    </source>
</evidence>
<keyword evidence="4" id="KW-0285">Flavoprotein</keyword>
<feature type="domain" description="NADH-rubredoxin oxidoreductase C-terminal" evidence="9">
    <location>
        <begin position="364"/>
        <end position="419"/>
    </location>
</feature>